<organism evidence="2 3">
    <name type="scientific">Periplaneta americana</name>
    <name type="common">American cockroach</name>
    <name type="synonym">Blatta americana</name>
    <dbReference type="NCBI Taxonomy" id="6978"/>
    <lineage>
        <taxon>Eukaryota</taxon>
        <taxon>Metazoa</taxon>
        <taxon>Ecdysozoa</taxon>
        <taxon>Arthropoda</taxon>
        <taxon>Hexapoda</taxon>
        <taxon>Insecta</taxon>
        <taxon>Pterygota</taxon>
        <taxon>Neoptera</taxon>
        <taxon>Polyneoptera</taxon>
        <taxon>Dictyoptera</taxon>
        <taxon>Blattodea</taxon>
        <taxon>Blattoidea</taxon>
        <taxon>Blattidae</taxon>
        <taxon>Blattinae</taxon>
        <taxon>Periplaneta</taxon>
    </lineage>
</organism>
<evidence type="ECO:0000313" key="3">
    <source>
        <dbReference type="Proteomes" id="UP001148838"/>
    </source>
</evidence>
<dbReference type="Proteomes" id="UP001148838">
    <property type="component" value="Unassembled WGS sequence"/>
</dbReference>
<reference evidence="2 3" key="1">
    <citation type="journal article" date="2022" name="Allergy">
        <title>Genome assembly and annotation of Periplaneta americana reveal a comprehensive cockroach allergen profile.</title>
        <authorList>
            <person name="Wang L."/>
            <person name="Xiong Q."/>
            <person name="Saelim N."/>
            <person name="Wang L."/>
            <person name="Nong W."/>
            <person name="Wan A.T."/>
            <person name="Shi M."/>
            <person name="Liu X."/>
            <person name="Cao Q."/>
            <person name="Hui J.H.L."/>
            <person name="Sookrung N."/>
            <person name="Leung T.F."/>
            <person name="Tungtrongchitr A."/>
            <person name="Tsui S.K.W."/>
        </authorList>
    </citation>
    <scope>NUCLEOTIDE SEQUENCE [LARGE SCALE GENOMIC DNA]</scope>
    <source>
        <strain evidence="2">PWHHKU_190912</strain>
    </source>
</reference>
<sequence length="79" mass="8818">MAGLCEGGNEPTAAGNPSLLKPDRNSIWKSLLQARIDIRRWEKKTKRLKNDVGCKTSNLQTYPSKLNTELASKHRVVAL</sequence>
<evidence type="ECO:0000313" key="2">
    <source>
        <dbReference type="EMBL" id="KAJ4448733.1"/>
    </source>
</evidence>
<feature type="region of interest" description="Disordered" evidence="1">
    <location>
        <begin position="1"/>
        <end position="20"/>
    </location>
</feature>
<gene>
    <name evidence="2" type="ORF">ANN_00124</name>
</gene>
<protein>
    <submittedName>
        <fullName evidence="2">Uncharacterized protein</fullName>
    </submittedName>
</protein>
<comment type="caution">
    <text evidence="2">The sequence shown here is derived from an EMBL/GenBank/DDBJ whole genome shotgun (WGS) entry which is preliminary data.</text>
</comment>
<name>A0ABQ8TR05_PERAM</name>
<accession>A0ABQ8TR05</accession>
<proteinExistence type="predicted"/>
<evidence type="ECO:0000256" key="1">
    <source>
        <dbReference type="SAM" id="MobiDB-lite"/>
    </source>
</evidence>
<dbReference type="EMBL" id="JAJSOF020000003">
    <property type="protein sequence ID" value="KAJ4448733.1"/>
    <property type="molecule type" value="Genomic_DNA"/>
</dbReference>
<keyword evidence="3" id="KW-1185">Reference proteome</keyword>